<keyword evidence="2" id="KW-1185">Reference proteome</keyword>
<dbReference type="SUPFAM" id="SSF52058">
    <property type="entry name" value="L domain-like"/>
    <property type="match status" value="1"/>
</dbReference>
<dbReference type="InterPro" id="IPR032675">
    <property type="entry name" value="LRR_dom_sf"/>
</dbReference>
<organism evidence="1 2">
    <name type="scientific">Centaurea solstitialis</name>
    <name type="common">yellow star-thistle</name>
    <dbReference type="NCBI Taxonomy" id="347529"/>
    <lineage>
        <taxon>Eukaryota</taxon>
        <taxon>Viridiplantae</taxon>
        <taxon>Streptophyta</taxon>
        <taxon>Embryophyta</taxon>
        <taxon>Tracheophyta</taxon>
        <taxon>Spermatophyta</taxon>
        <taxon>Magnoliopsida</taxon>
        <taxon>eudicotyledons</taxon>
        <taxon>Gunneridae</taxon>
        <taxon>Pentapetalae</taxon>
        <taxon>asterids</taxon>
        <taxon>campanulids</taxon>
        <taxon>Asterales</taxon>
        <taxon>Asteraceae</taxon>
        <taxon>Carduoideae</taxon>
        <taxon>Cardueae</taxon>
        <taxon>Centaureinae</taxon>
        <taxon>Centaurea</taxon>
    </lineage>
</organism>
<dbReference type="Gene3D" id="3.80.10.10">
    <property type="entry name" value="Ribonuclease Inhibitor"/>
    <property type="match status" value="1"/>
</dbReference>
<dbReference type="InterPro" id="IPR001611">
    <property type="entry name" value="Leu-rich_rpt"/>
</dbReference>
<dbReference type="AlphaFoldDB" id="A0AA38TQM1"/>
<dbReference type="Proteomes" id="UP001172457">
    <property type="component" value="Chromosome 2"/>
</dbReference>
<evidence type="ECO:0000313" key="1">
    <source>
        <dbReference type="EMBL" id="KAJ9561333.1"/>
    </source>
</evidence>
<accession>A0AA38TQM1</accession>
<evidence type="ECO:0000313" key="2">
    <source>
        <dbReference type="Proteomes" id="UP001172457"/>
    </source>
</evidence>
<sequence length="59" mass="6493">MVSLKKCTRLSRLIKLKSISLQSNEFNKSIISCLGALPSLKSLDLSNNNLGGSFPIQER</sequence>
<dbReference type="Pfam" id="PF00560">
    <property type="entry name" value="LRR_1"/>
    <property type="match status" value="2"/>
</dbReference>
<protein>
    <submittedName>
        <fullName evidence="1">Uncharacterized protein</fullName>
    </submittedName>
</protein>
<comment type="caution">
    <text evidence="1">The sequence shown here is derived from an EMBL/GenBank/DDBJ whole genome shotgun (WGS) entry which is preliminary data.</text>
</comment>
<name>A0AA38TQM1_9ASTR</name>
<reference evidence="1" key="1">
    <citation type="submission" date="2023-03" db="EMBL/GenBank/DDBJ databases">
        <title>Chromosome-scale reference genome and RAD-based genetic map of yellow starthistle (Centaurea solstitialis) reveal putative structural variation and QTLs associated with invader traits.</title>
        <authorList>
            <person name="Reatini B."/>
            <person name="Cang F.A."/>
            <person name="Jiang Q."/>
            <person name="Mckibben M.T.W."/>
            <person name="Barker M.S."/>
            <person name="Rieseberg L.H."/>
            <person name="Dlugosch K.M."/>
        </authorList>
    </citation>
    <scope>NUCLEOTIDE SEQUENCE</scope>
    <source>
        <strain evidence="1">CAN-66</strain>
        <tissue evidence="1">Leaf</tissue>
    </source>
</reference>
<proteinExistence type="predicted"/>
<dbReference type="EMBL" id="JARYMX010000002">
    <property type="protein sequence ID" value="KAJ9561333.1"/>
    <property type="molecule type" value="Genomic_DNA"/>
</dbReference>
<gene>
    <name evidence="1" type="ORF">OSB04_006493</name>
</gene>